<dbReference type="InterPro" id="IPR022764">
    <property type="entry name" value="Peptidase_S54_rhomboid_dom"/>
</dbReference>
<dbReference type="PANTHER" id="PTHR43731">
    <property type="entry name" value="RHOMBOID PROTEASE"/>
    <property type="match status" value="1"/>
</dbReference>
<evidence type="ECO:0000256" key="6">
    <source>
        <dbReference type="ARBA" id="ARBA00023136"/>
    </source>
</evidence>
<comment type="similarity">
    <text evidence="2">Belongs to the peptidase S54 family.</text>
</comment>
<feature type="transmembrane region" description="Helical" evidence="8">
    <location>
        <begin position="133"/>
        <end position="153"/>
    </location>
</feature>
<keyword evidence="11" id="KW-1185">Reference proteome</keyword>
<dbReference type="GO" id="GO:0016020">
    <property type="term" value="C:membrane"/>
    <property type="evidence" value="ECO:0007669"/>
    <property type="project" value="UniProtKB-SubCell"/>
</dbReference>
<dbReference type="InterPro" id="IPR050925">
    <property type="entry name" value="Rhomboid_protease_S54"/>
</dbReference>
<sequence>MNAGLRAEDELRQLEEAEASPEGAADAEGGHGTDYKSRFAIYKDQSSEDNVYGEGALDKIRARNVARYKEQLRQQEEEKRKREEEEANARPGELQTIEERQPLAVSPRMEEWRKKAVLSDMKEPPQMPVSKRLVPSTIFVALLVAGFAAYAHFYQPPEWRLWPDYSPATATVGALILLNLAGFALWKLPPAWPMMNRYFMLVSATPKPFSILGAMFSHQAAGHLLLNMLFIWFVGIRLHEEVGRGDFLATYVASGSIGFLATLYSLVLRNQLHLTTLGASGAFYGVATAYFWLHRFDGFKILGLPPDPATGIQGLGFIGLMLALNLTAIFSKNAHRIDVVSHLMGIAVGLAAGALLEKRHKTPAARQMPLQHTTKTDLVVKGKI</sequence>
<evidence type="ECO:0000256" key="8">
    <source>
        <dbReference type="SAM" id="Phobius"/>
    </source>
</evidence>
<dbReference type="Gene3D" id="1.20.1540.10">
    <property type="entry name" value="Rhomboid-like"/>
    <property type="match status" value="1"/>
</dbReference>
<feature type="transmembrane region" description="Helical" evidence="8">
    <location>
        <begin position="274"/>
        <end position="292"/>
    </location>
</feature>
<dbReference type="InterPro" id="IPR035952">
    <property type="entry name" value="Rhomboid-like_sf"/>
</dbReference>
<evidence type="ECO:0000256" key="5">
    <source>
        <dbReference type="ARBA" id="ARBA00022989"/>
    </source>
</evidence>
<evidence type="ECO:0000256" key="4">
    <source>
        <dbReference type="ARBA" id="ARBA00022801"/>
    </source>
</evidence>
<dbReference type="Proteomes" id="UP001174691">
    <property type="component" value="Unassembled WGS sequence"/>
</dbReference>
<feature type="domain" description="Peptidase S54 rhomboid" evidence="9">
    <location>
        <begin position="210"/>
        <end position="356"/>
    </location>
</feature>
<feature type="transmembrane region" description="Helical" evidence="8">
    <location>
        <begin position="209"/>
        <end position="235"/>
    </location>
</feature>
<dbReference type="GO" id="GO:0004252">
    <property type="term" value="F:serine-type endopeptidase activity"/>
    <property type="evidence" value="ECO:0007669"/>
    <property type="project" value="InterPro"/>
</dbReference>
<dbReference type="SUPFAM" id="SSF144091">
    <property type="entry name" value="Rhomboid-like"/>
    <property type="match status" value="1"/>
</dbReference>
<dbReference type="Pfam" id="PF01694">
    <property type="entry name" value="Rhomboid"/>
    <property type="match status" value="1"/>
</dbReference>
<evidence type="ECO:0000256" key="7">
    <source>
        <dbReference type="SAM" id="MobiDB-lite"/>
    </source>
</evidence>
<proteinExistence type="inferred from homology"/>
<feature type="transmembrane region" description="Helical" evidence="8">
    <location>
        <begin position="247"/>
        <end position="267"/>
    </location>
</feature>
<feature type="transmembrane region" description="Helical" evidence="8">
    <location>
        <begin position="165"/>
        <end position="188"/>
    </location>
</feature>
<keyword evidence="5 8" id="KW-1133">Transmembrane helix</keyword>
<evidence type="ECO:0000256" key="3">
    <source>
        <dbReference type="ARBA" id="ARBA00022692"/>
    </source>
</evidence>
<keyword evidence="3 8" id="KW-0812">Transmembrane</keyword>
<protein>
    <submittedName>
        <fullName evidence="10">Rhomboid-domain-containing protein</fullName>
    </submittedName>
</protein>
<reference evidence="10" key="1">
    <citation type="submission" date="2022-07" db="EMBL/GenBank/DDBJ databases">
        <title>Fungi with potential for degradation of polypropylene.</title>
        <authorList>
            <person name="Gostincar C."/>
        </authorList>
    </citation>
    <scope>NUCLEOTIDE SEQUENCE</scope>
    <source>
        <strain evidence="10">EXF-13287</strain>
    </source>
</reference>
<keyword evidence="4" id="KW-0378">Hydrolase</keyword>
<evidence type="ECO:0000256" key="2">
    <source>
        <dbReference type="ARBA" id="ARBA00009045"/>
    </source>
</evidence>
<dbReference type="PANTHER" id="PTHR43731:SF14">
    <property type="entry name" value="PRESENILIN-ASSOCIATED RHOMBOID-LIKE PROTEIN, MITOCHONDRIAL"/>
    <property type="match status" value="1"/>
</dbReference>
<name>A0AA38RYW6_9PEZI</name>
<feature type="region of interest" description="Disordered" evidence="7">
    <location>
        <begin position="72"/>
        <end position="96"/>
    </location>
</feature>
<feature type="region of interest" description="Disordered" evidence="7">
    <location>
        <begin position="1"/>
        <end position="36"/>
    </location>
</feature>
<feature type="compositionally biased region" description="Basic and acidic residues" evidence="7">
    <location>
        <begin position="1"/>
        <end position="15"/>
    </location>
</feature>
<evidence type="ECO:0000313" key="11">
    <source>
        <dbReference type="Proteomes" id="UP001174691"/>
    </source>
</evidence>
<evidence type="ECO:0000313" key="10">
    <source>
        <dbReference type="EMBL" id="KAJ9164623.1"/>
    </source>
</evidence>
<dbReference type="GO" id="GO:0006465">
    <property type="term" value="P:signal peptide processing"/>
    <property type="evidence" value="ECO:0007669"/>
    <property type="project" value="TreeGrafter"/>
</dbReference>
<comment type="caution">
    <text evidence="10">The sequence shown here is derived from an EMBL/GenBank/DDBJ whole genome shotgun (WGS) entry which is preliminary data.</text>
</comment>
<evidence type="ECO:0000259" key="9">
    <source>
        <dbReference type="Pfam" id="PF01694"/>
    </source>
</evidence>
<feature type="compositionally biased region" description="Basic and acidic residues" evidence="7">
    <location>
        <begin position="72"/>
        <end position="88"/>
    </location>
</feature>
<organism evidence="10 11">
    <name type="scientific">Coniochaeta hoffmannii</name>
    <dbReference type="NCBI Taxonomy" id="91930"/>
    <lineage>
        <taxon>Eukaryota</taxon>
        <taxon>Fungi</taxon>
        <taxon>Dikarya</taxon>
        <taxon>Ascomycota</taxon>
        <taxon>Pezizomycotina</taxon>
        <taxon>Sordariomycetes</taxon>
        <taxon>Sordariomycetidae</taxon>
        <taxon>Coniochaetales</taxon>
        <taxon>Coniochaetaceae</taxon>
        <taxon>Coniochaeta</taxon>
    </lineage>
</organism>
<feature type="transmembrane region" description="Helical" evidence="8">
    <location>
        <begin position="312"/>
        <end position="330"/>
    </location>
</feature>
<evidence type="ECO:0000256" key="1">
    <source>
        <dbReference type="ARBA" id="ARBA00004141"/>
    </source>
</evidence>
<accession>A0AA38RYW6</accession>
<dbReference type="EMBL" id="JANBVN010000011">
    <property type="protein sequence ID" value="KAJ9164623.1"/>
    <property type="molecule type" value="Genomic_DNA"/>
</dbReference>
<gene>
    <name evidence="10" type="ORF">NKR19_g1251</name>
</gene>
<comment type="subcellular location">
    <subcellularLocation>
        <location evidence="1">Membrane</location>
        <topology evidence="1">Multi-pass membrane protein</topology>
    </subcellularLocation>
</comment>
<keyword evidence="6 8" id="KW-0472">Membrane</keyword>
<dbReference type="AlphaFoldDB" id="A0AA38RYW6"/>